<protein>
    <submittedName>
        <fullName evidence="1">Uncharacterized protein</fullName>
    </submittedName>
</protein>
<sequence length="49" mass="5597">MIAKVSGIYRPMFKTNDQKHLDDRKQKGSRCSFKDLLAGVLKKSSIEKV</sequence>
<dbReference type="AlphaFoldDB" id="A0A1H0AA43"/>
<reference evidence="1 2" key="1">
    <citation type="submission" date="2016-10" db="EMBL/GenBank/DDBJ databases">
        <authorList>
            <person name="de Groot N.N."/>
        </authorList>
    </citation>
    <scope>NUCLEOTIDE SEQUENCE [LARGE SCALE GENOMIC DNA]</scope>
    <source>
        <strain evidence="1 2">DSM 1736</strain>
    </source>
</reference>
<dbReference type="Proteomes" id="UP000214880">
    <property type="component" value="Unassembled WGS sequence"/>
</dbReference>
<organism evidence="1 2">
    <name type="scientific">Dendrosporobacter quercicolus</name>
    <dbReference type="NCBI Taxonomy" id="146817"/>
    <lineage>
        <taxon>Bacteria</taxon>
        <taxon>Bacillati</taxon>
        <taxon>Bacillota</taxon>
        <taxon>Negativicutes</taxon>
        <taxon>Selenomonadales</taxon>
        <taxon>Sporomusaceae</taxon>
        <taxon>Dendrosporobacter</taxon>
    </lineage>
</organism>
<keyword evidence="2" id="KW-1185">Reference proteome</keyword>
<dbReference type="RefSeq" id="WP_173813101.1">
    <property type="nucleotide sequence ID" value="NZ_FNHB01000017.1"/>
</dbReference>
<evidence type="ECO:0000313" key="2">
    <source>
        <dbReference type="Proteomes" id="UP000214880"/>
    </source>
</evidence>
<dbReference type="EMBL" id="FNHB01000017">
    <property type="protein sequence ID" value="SDN30151.1"/>
    <property type="molecule type" value="Genomic_DNA"/>
</dbReference>
<proteinExistence type="predicted"/>
<accession>A0A1H0AA43</accession>
<evidence type="ECO:0000313" key="1">
    <source>
        <dbReference type="EMBL" id="SDN30151.1"/>
    </source>
</evidence>
<name>A0A1H0AA43_9FIRM</name>
<gene>
    <name evidence="1" type="ORF">SAMN04488502_1179</name>
</gene>